<dbReference type="NCBIfam" id="TIGR01327">
    <property type="entry name" value="PGDH"/>
    <property type="match status" value="1"/>
</dbReference>
<proteinExistence type="inferred from homology"/>
<dbReference type="FunFam" id="3.30.70.260:FF:000008">
    <property type="entry name" value="D-3-phosphoglycerate dehydrogenase, chloroplastic"/>
    <property type="match status" value="1"/>
</dbReference>
<name>A0A897NMT5_9EURY</name>
<evidence type="ECO:0000256" key="5">
    <source>
        <dbReference type="ARBA" id="ARBA00022605"/>
    </source>
</evidence>
<dbReference type="Gene3D" id="3.30.70.260">
    <property type="match status" value="1"/>
</dbReference>
<dbReference type="SUPFAM" id="SSF143548">
    <property type="entry name" value="Serine metabolism enzymes domain"/>
    <property type="match status" value="1"/>
</dbReference>
<dbReference type="Gene3D" id="3.40.50.720">
    <property type="entry name" value="NAD(P)-binding Rossmann-like Domain"/>
    <property type="match status" value="2"/>
</dbReference>
<keyword evidence="6 10" id="KW-0560">Oxidoreductase</keyword>
<sequence>MKVLVTDPISDAGLARLRDAGYEVVTDYDVDTEGVIEQIADVNGLLVRGTEITREVFEAAPNLQIVSRAGIGVDNIDIPAATDHGVIVANAPRGNVRAAAELTIGLAFSVASQVPQAHQRLIEGEWAKDDITRTELGGMTVGIVGLGRLGQEVGWRFDNLGLDVVAYDPYLGEDRADQMDVELLELDELLETVDMLSVQARLTEETRGLIGEDEIERFDGDFVVHTSRGGIIDEQALADAVESGDIKGAGVDVYSEEPPSKDHPFMTVEDIITTPHLGAKTRNAQVNVAVTAADQVIDALEGELVKNAINVPSVEATAYPRIRNYVEVAETASLVAMRLFDGRVEEIEITYAGDIADEDLDLVTAAVFKPYGWQDQVVNAPARIAERRGIDVTESRRRETKDFRNLLSVTVGNGAESLTVSGTLFAGEEPRLVEIDGYRVDAEPYGYMLLSRNRDEPGVIGAIGRILGDHNVNIASMSNARESIDGEALTVYNLDDPVDEETISDLLADDRITDVTLIDLEQR</sequence>
<dbReference type="RefSeq" id="WP_229122002.1">
    <property type="nucleotide sequence ID" value="NZ_CP064791.1"/>
</dbReference>
<dbReference type="InterPro" id="IPR006140">
    <property type="entry name" value="D-isomer_DH_NAD-bd"/>
</dbReference>
<dbReference type="InterPro" id="IPR006236">
    <property type="entry name" value="PGDH"/>
</dbReference>
<keyword evidence="5 10" id="KW-0028">Amino-acid biosynthesis</keyword>
<evidence type="ECO:0000256" key="7">
    <source>
        <dbReference type="ARBA" id="ARBA00023027"/>
    </source>
</evidence>
<dbReference type="CDD" id="cd04902">
    <property type="entry name" value="ACT_3PGDH-xct"/>
    <property type="match status" value="1"/>
</dbReference>
<dbReference type="Pfam" id="PF19304">
    <property type="entry name" value="PGDH_inter"/>
    <property type="match status" value="1"/>
</dbReference>
<gene>
    <name evidence="12" type="primary">serA2</name>
    <name evidence="12" type="ORF">HSEST_0510</name>
</gene>
<evidence type="ECO:0000256" key="4">
    <source>
        <dbReference type="ARBA" id="ARBA00021582"/>
    </source>
</evidence>
<dbReference type="PROSITE" id="PS51671">
    <property type="entry name" value="ACT"/>
    <property type="match status" value="1"/>
</dbReference>
<dbReference type="EC" id="1.1.1.95" evidence="3 10"/>
<dbReference type="Proteomes" id="UP000663292">
    <property type="component" value="Chromosome"/>
</dbReference>
<dbReference type="GO" id="GO:0004617">
    <property type="term" value="F:phosphoglycerate dehydrogenase activity"/>
    <property type="evidence" value="ECO:0007669"/>
    <property type="project" value="UniProtKB-UniRule"/>
</dbReference>
<evidence type="ECO:0000256" key="8">
    <source>
        <dbReference type="ARBA" id="ARBA00023299"/>
    </source>
</evidence>
<evidence type="ECO:0000256" key="3">
    <source>
        <dbReference type="ARBA" id="ARBA00013143"/>
    </source>
</evidence>
<evidence type="ECO:0000256" key="6">
    <source>
        <dbReference type="ARBA" id="ARBA00023002"/>
    </source>
</evidence>
<dbReference type="GO" id="GO:0006564">
    <property type="term" value="P:L-serine biosynthetic process"/>
    <property type="evidence" value="ECO:0007669"/>
    <property type="project" value="UniProtKB-UniRule"/>
</dbReference>
<dbReference type="GO" id="GO:0051287">
    <property type="term" value="F:NAD binding"/>
    <property type="evidence" value="ECO:0007669"/>
    <property type="project" value="UniProtKB-UniRule"/>
</dbReference>
<dbReference type="Pfam" id="PF00389">
    <property type="entry name" value="2-Hacid_dh"/>
    <property type="match status" value="1"/>
</dbReference>
<dbReference type="AlphaFoldDB" id="A0A897NMT5"/>
<dbReference type="SUPFAM" id="SSF52283">
    <property type="entry name" value="Formate/glycerate dehydrogenase catalytic domain-like"/>
    <property type="match status" value="1"/>
</dbReference>
<dbReference type="Pfam" id="PF02826">
    <property type="entry name" value="2-Hacid_dh_C"/>
    <property type="match status" value="1"/>
</dbReference>
<dbReference type="Pfam" id="PF01842">
    <property type="entry name" value="ACT"/>
    <property type="match status" value="1"/>
</dbReference>
<dbReference type="PANTHER" id="PTHR42789:SF1">
    <property type="entry name" value="D-ISOMER SPECIFIC 2-HYDROXYACID DEHYDROGENASE FAMILY PROTEIN (AFU_ORTHOLOGUE AFUA_6G10090)"/>
    <property type="match status" value="1"/>
</dbReference>
<evidence type="ECO:0000256" key="2">
    <source>
        <dbReference type="ARBA" id="ARBA00005854"/>
    </source>
</evidence>
<feature type="domain" description="ACT" evidence="11">
    <location>
        <begin position="448"/>
        <end position="523"/>
    </location>
</feature>
<comment type="pathway">
    <text evidence="1 10">Amino-acid biosynthesis; L-serine biosynthesis; L-serine from 3-phospho-D-glycerate: step 1/3.</text>
</comment>
<keyword evidence="7 10" id="KW-0520">NAD</keyword>
<dbReference type="PROSITE" id="PS00065">
    <property type="entry name" value="D_2_HYDROXYACID_DH_1"/>
    <property type="match status" value="1"/>
</dbReference>
<evidence type="ECO:0000313" key="13">
    <source>
        <dbReference type="Proteomes" id="UP000663292"/>
    </source>
</evidence>
<dbReference type="InterPro" id="IPR029009">
    <property type="entry name" value="ASB_dom_sf"/>
</dbReference>
<dbReference type="InterPro" id="IPR002912">
    <property type="entry name" value="ACT_dom"/>
</dbReference>
<dbReference type="EMBL" id="CP064791">
    <property type="protein sequence ID" value="QSG14057.1"/>
    <property type="molecule type" value="Genomic_DNA"/>
</dbReference>
<keyword evidence="13" id="KW-1185">Reference proteome</keyword>
<dbReference type="PANTHER" id="PTHR42789">
    <property type="entry name" value="D-ISOMER SPECIFIC 2-HYDROXYACID DEHYDROGENASE FAMILY PROTEIN (AFU_ORTHOLOGUE AFUA_6G10090)"/>
    <property type="match status" value="1"/>
</dbReference>
<reference evidence="12 13" key="1">
    <citation type="submission" date="2020-11" db="EMBL/GenBank/DDBJ databases">
        <title>Carbohydrate-dependent, anaerobic sulfur respiration: A novel catabolism in halophilic archaea.</title>
        <authorList>
            <person name="Sorokin D.Y."/>
            <person name="Messina E."/>
            <person name="Smedile F."/>
            <person name="La Cono V."/>
            <person name="Hallsworth J.E."/>
            <person name="Yakimov M.M."/>
        </authorList>
    </citation>
    <scope>NUCLEOTIDE SEQUENCE [LARGE SCALE GENOMIC DNA]</scope>
    <source>
        <strain evidence="12 13">HSR-Est</strain>
    </source>
</reference>
<comment type="catalytic activity">
    <reaction evidence="9 10">
        <text>(2R)-3-phosphoglycerate + NAD(+) = 3-phosphooxypyruvate + NADH + H(+)</text>
        <dbReference type="Rhea" id="RHEA:12641"/>
        <dbReference type="ChEBI" id="CHEBI:15378"/>
        <dbReference type="ChEBI" id="CHEBI:18110"/>
        <dbReference type="ChEBI" id="CHEBI:57540"/>
        <dbReference type="ChEBI" id="CHEBI:57945"/>
        <dbReference type="ChEBI" id="CHEBI:58272"/>
        <dbReference type="EC" id="1.1.1.95"/>
    </reaction>
</comment>
<dbReference type="UniPathway" id="UPA00135">
    <property type="reaction ID" value="UER00196"/>
</dbReference>
<evidence type="ECO:0000256" key="1">
    <source>
        <dbReference type="ARBA" id="ARBA00005216"/>
    </source>
</evidence>
<evidence type="ECO:0000259" key="11">
    <source>
        <dbReference type="PROSITE" id="PS51671"/>
    </source>
</evidence>
<dbReference type="SUPFAM" id="SSF51735">
    <property type="entry name" value="NAD(P)-binding Rossmann-fold domains"/>
    <property type="match status" value="1"/>
</dbReference>
<dbReference type="InterPro" id="IPR036291">
    <property type="entry name" value="NAD(P)-bd_dom_sf"/>
</dbReference>
<keyword evidence="8 10" id="KW-0718">Serine biosynthesis</keyword>
<dbReference type="GeneID" id="68857148"/>
<dbReference type="InterPro" id="IPR029752">
    <property type="entry name" value="D-isomer_DH_CS1"/>
</dbReference>
<accession>A0A897NMT5</accession>
<comment type="similarity">
    <text evidence="2 10">Belongs to the D-isomer specific 2-hydroxyacid dehydrogenase family.</text>
</comment>
<dbReference type="InterPro" id="IPR006139">
    <property type="entry name" value="D-isomer_2_OHA_DH_cat_dom"/>
</dbReference>
<dbReference type="CDD" id="cd12173">
    <property type="entry name" value="PGDH_4"/>
    <property type="match status" value="1"/>
</dbReference>
<protein>
    <recommendedName>
        <fullName evidence="4 10">D-3-phosphoglycerate dehydrogenase</fullName>
        <ecNumber evidence="3 10">1.1.1.95</ecNumber>
    </recommendedName>
</protein>
<evidence type="ECO:0000313" key="12">
    <source>
        <dbReference type="EMBL" id="QSG14057.1"/>
    </source>
</evidence>
<dbReference type="InterPro" id="IPR045865">
    <property type="entry name" value="ACT-like_dom_sf"/>
</dbReference>
<evidence type="ECO:0000256" key="10">
    <source>
        <dbReference type="RuleBase" id="RU363003"/>
    </source>
</evidence>
<organism evidence="12 13">
    <name type="scientific">Halapricum desulfuricans</name>
    <dbReference type="NCBI Taxonomy" id="2841257"/>
    <lineage>
        <taxon>Archaea</taxon>
        <taxon>Methanobacteriati</taxon>
        <taxon>Methanobacteriota</taxon>
        <taxon>Stenosarchaea group</taxon>
        <taxon>Halobacteria</taxon>
        <taxon>Halobacteriales</taxon>
        <taxon>Haloarculaceae</taxon>
        <taxon>Halapricum</taxon>
    </lineage>
</organism>
<evidence type="ECO:0000256" key="9">
    <source>
        <dbReference type="ARBA" id="ARBA00048731"/>
    </source>
</evidence>
<dbReference type="InterPro" id="IPR050857">
    <property type="entry name" value="D-2-hydroxyacid_DH"/>
</dbReference>
<dbReference type="SUPFAM" id="SSF55021">
    <property type="entry name" value="ACT-like"/>
    <property type="match status" value="1"/>
</dbReference>
<dbReference type="Gene3D" id="3.30.1330.90">
    <property type="entry name" value="D-3-phosphoglycerate dehydrogenase, domain 3"/>
    <property type="match status" value="1"/>
</dbReference>
<dbReference type="InterPro" id="IPR045626">
    <property type="entry name" value="PGDH_ASB_dom"/>
</dbReference>